<dbReference type="KEGG" id="rmr:Rmar_1699"/>
<sequence length="181" mass="20635">MTVVFRPKIDRWLAVLLAGCFLLPWGLAGWLSYRDEREVALVLVLVGGLDLFLARALLWPMHYEVTPEAIVVRAGLVRLRVPYGRIQRIVAHHPLRDFSLRALSLGLSLREALRIEYGRMRRPNWLVIAPEDADAFLEAVARHDPALHRTGPRELVRIEKENGHETAGAVHARRLFGDDRT</sequence>
<dbReference type="STRING" id="518766.Rmar_1699"/>
<keyword evidence="1" id="KW-0472">Membrane</keyword>
<protein>
    <recommendedName>
        <fullName evidence="4">PH domain-containing protein</fullName>
    </recommendedName>
</protein>
<dbReference type="Proteomes" id="UP000002221">
    <property type="component" value="Chromosome"/>
</dbReference>
<accession>D0MJC7</accession>
<evidence type="ECO:0000313" key="3">
    <source>
        <dbReference type="Proteomes" id="UP000002221"/>
    </source>
</evidence>
<organism evidence="2 3">
    <name type="scientific">Rhodothermus marinus (strain ATCC 43812 / DSM 4252 / R-10)</name>
    <name type="common">Rhodothermus obamensis</name>
    <dbReference type="NCBI Taxonomy" id="518766"/>
    <lineage>
        <taxon>Bacteria</taxon>
        <taxon>Pseudomonadati</taxon>
        <taxon>Rhodothermota</taxon>
        <taxon>Rhodothermia</taxon>
        <taxon>Rhodothermales</taxon>
        <taxon>Rhodothermaceae</taxon>
        <taxon>Rhodothermus</taxon>
    </lineage>
</organism>
<dbReference type="AlphaFoldDB" id="D0MJC7"/>
<dbReference type="HOGENOM" id="CLU_1487956_0_0_10"/>
<feature type="transmembrane region" description="Helical" evidence="1">
    <location>
        <begin position="39"/>
        <end position="58"/>
    </location>
</feature>
<gene>
    <name evidence="2" type="ordered locus">Rmar_1699</name>
</gene>
<keyword evidence="3" id="KW-1185">Reference proteome</keyword>
<evidence type="ECO:0000256" key="1">
    <source>
        <dbReference type="SAM" id="Phobius"/>
    </source>
</evidence>
<keyword evidence="1" id="KW-1133">Transmembrane helix</keyword>
<dbReference type="OrthoDB" id="6658731at2"/>
<name>D0MJC7_RHOM4</name>
<evidence type="ECO:0008006" key="4">
    <source>
        <dbReference type="Google" id="ProtNLM"/>
    </source>
</evidence>
<dbReference type="RefSeq" id="WP_012844196.1">
    <property type="nucleotide sequence ID" value="NC_013501.1"/>
</dbReference>
<evidence type="ECO:0000313" key="2">
    <source>
        <dbReference type="EMBL" id="ACY48585.1"/>
    </source>
</evidence>
<feature type="transmembrane region" description="Helical" evidence="1">
    <location>
        <begin position="12"/>
        <end position="33"/>
    </location>
</feature>
<proteinExistence type="predicted"/>
<reference evidence="2 3" key="1">
    <citation type="journal article" date="2009" name="Stand. Genomic Sci.">
        <title>Complete genome sequence of Rhodothermus marinus type strain (R-10).</title>
        <authorList>
            <person name="Nolan M."/>
            <person name="Tindall B.J."/>
            <person name="Pomrenke H."/>
            <person name="Lapidus A."/>
            <person name="Copeland A."/>
            <person name="Glavina Del Rio T."/>
            <person name="Lucas S."/>
            <person name="Chen F."/>
            <person name="Tice H."/>
            <person name="Cheng J.F."/>
            <person name="Saunders E."/>
            <person name="Han C."/>
            <person name="Bruce D."/>
            <person name="Goodwin L."/>
            <person name="Chain P."/>
            <person name="Pitluck S."/>
            <person name="Ovchinikova G."/>
            <person name="Pati A."/>
            <person name="Ivanova N."/>
            <person name="Mavromatis K."/>
            <person name="Chen A."/>
            <person name="Palaniappan K."/>
            <person name="Land M."/>
            <person name="Hauser L."/>
            <person name="Chang Y.J."/>
            <person name="Jeffries C.D."/>
            <person name="Brettin T."/>
            <person name="Goker M."/>
            <person name="Bristow J."/>
            <person name="Eisen J.A."/>
            <person name="Markowitz V."/>
            <person name="Hugenholtz P."/>
            <person name="Kyrpides N.C."/>
            <person name="Klenk H.P."/>
            <person name="Detter J.C."/>
        </authorList>
    </citation>
    <scope>NUCLEOTIDE SEQUENCE [LARGE SCALE GENOMIC DNA]</scope>
    <source>
        <strain evidence="3">ATCC 43812 / DSM 4252 / R-10</strain>
    </source>
</reference>
<dbReference type="EMBL" id="CP001807">
    <property type="protein sequence ID" value="ACY48585.1"/>
    <property type="molecule type" value="Genomic_DNA"/>
</dbReference>
<keyword evidence="1" id="KW-0812">Transmembrane</keyword>